<reference evidence="4 5" key="1">
    <citation type="submission" date="2024-07" db="EMBL/GenBank/DDBJ databases">
        <title>Section-level genome sequencing and comparative genomics of Aspergillus sections Usti and Cavernicolus.</title>
        <authorList>
            <consortium name="Lawrence Berkeley National Laboratory"/>
            <person name="Nybo J.L."/>
            <person name="Vesth T.C."/>
            <person name="Theobald S."/>
            <person name="Frisvad J.C."/>
            <person name="Larsen T.O."/>
            <person name="Kjaerboelling I."/>
            <person name="Rothschild-Mancinelli K."/>
            <person name="Lyhne E.K."/>
            <person name="Kogle M.E."/>
            <person name="Barry K."/>
            <person name="Clum A."/>
            <person name="Na H."/>
            <person name="Ledsgaard L."/>
            <person name="Lin J."/>
            <person name="Lipzen A."/>
            <person name="Kuo A."/>
            <person name="Riley R."/>
            <person name="Mondo S."/>
            <person name="LaButti K."/>
            <person name="Haridas S."/>
            <person name="Pangalinan J."/>
            <person name="Salamov A.A."/>
            <person name="Simmons B.A."/>
            <person name="Magnuson J.K."/>
            <person name="Chen J."/>
            <person name="Drula E."/>
            <person name="Henrissat B."/>
            <person name="Wiebenga A."/>
            <person name="Lubbers R.J."/>
            <person name="Gomes A.C."/>
            <person name="Makela M.R."/>
            <person name="Stajich J."/>
            <person name="Grigoriev I.V."/>
            <person name="Mortensen U.H."/>
            <person name="De vries R.P."/>
            <person name="Baker S.E."/>
            <person name="Andersen M.R."/>
        </authorList>
    </citation>
    <scope>NUCLEOTIDE SEQUENCE [LARGE SCALE GENOMIC DNA]</scope>
    <source>
        <strain evidence="4 5">CBS 600.67</strain>
    </source>
</reference>
<evidence type="ECO:0000313" key="4">
    <source>
        <dbReference type="EMBL" id="KAL2824365.1"/>
    </source>
</evidence>
<dbReference type="SUPFAM" id="SSF53167">
    <property type="entry name" value="Purine and uridine phosphorylases"/>
    <property type="match status" value="1"/>
</dbReference>
<evidence type="ECO:0000259" key="3">
    <source>
        <dbReference type="Pfam" id="PF24476"/>
    </source>
</evidence>
<dbReference type="Proteomes" id="UP001610335">
    <property type="component" value="Unassembled WGS sequence"/>
</dbReference>
<accession>A0ABR4I9D5</accession>
<organism evidence="4 5">
    <name type="scientific">Aspergillus cavernicola</name>
    <dbReference type="NCBI Taxonomy" id="176166"/>
    <lineage>
        <taxon>Eukaryota</taxon>
        <taxon>Fungi</taxon>
        <taxon>Dikarya</taxon>
        <taxon>Ascomycota</taxon>
        <taxon>Pezizomycotina</taxon>
        <taxon>Eurotiomycetes</taxon>
        <taxon>Eurotiomycetidae</taxon>
        <taxon>Eurotiales</taxon>
        <taxon>Aspergillaceae</taxon>
        <taxon>Aspergillus</taxon>
        <taxon>Aspergillus subgen. Nidulantes</taxon>
    </lineage>
</organism>
<keyword evidence="5" id="KW-1185">Reference proteome</keyword>
<evidence type="ECO:0000313" key="5">
    <source>
        <dbReference type="Proteomes" id="UP001610335"/>
    </source>
</evidence>
<evidence type="ECO:0000256" key="1">
    <source>
        <dbReference type="SAM" id="MobiDB-lite"/>
    </source>
</evidence>
<dbReference type="InterPro" id="IPR000845">
    <property type="entry name" value="Nucleoside_phosphorylase_d"/>
</dbReference>
<dbReference type="Gene3D" id="3.40.50.1580">
    <property type="entry name" value="Nucleoside phosphorylase domain"/>
    <property type="match status" value="1"/>
</dbReference>
<comment type="caution">
    <text evidence="4">The sequence shown here is derived from an EMBL/GenBank/DDBJ whole genome shotgun (WGS) entry which is preliminary data.</text>
</comment>
<dbReference type="Pfam" id="PF01048">
    <property type="entry name" value="PNP_UDP_1"/>
    <property type="match status" value="1"/>
</dbReference>
<sequence length="931" mass="103756">MLPTASVSWNSLQTLRSRLSGRLAKFSRSDIAAGASLSLQKLQNDAAFFETDLRYIFTTIPMIVSVPDNAYDDFEQRVQELLAALNDIVNQDLIEALEALKRQTSDSFDNSSEQSTVSHDLAALGQQYPRLSSLFTLLETSTAQFNLTTSQGSSLFILPQGQAADVALNCVAHIKRHLGNFLYDAQKQPSPLPLKQAAEPQDTAPRKYASVVVNTIFKELQQRNCGKSHEIKLKVSDDWQTGLHDVPLDMFLSCCLDQRGWHQAKCGSFQAAINEARKDGICAAIQRAKDQGRSIYLFVDREGLFDISDTMPTTTLSPAHLTTETLEELLDQKALTRITPGDYLTGSVEEKLSSREKAILALALARCLMEFFDADIELAFHSWNPESVYFLRSSRGHGHDRVLYISLRPLEKSSLGVKLAKSAKSIGSFGPGNPILLSFARLLLEIENGEKMAMDIHPESRANLPTWGEMCDIVERVEGEGGGNYLRAVEGCLYLHIALRKLQSEATDLPPSDILRKTIYEQIVRNLEVNLNPQVSKRKRRNSVSELPLAKKLSLASPTPDSDTDLPPATPSTKRNCPTCREDFEVAIVCALPLEFDAVSTVVDEFWDEDYGRTDGDPNMYTNARIGKFNVVLLLLPNMGKVSAATTSTNLRLSYPQLSLVLVTGICGGVPYPGTGEELLLGDVVISRHVVQYDLGRQYPDQFETKDTVEARFGRAPPSIRHLLTMLQTNRARENMEERTATYLKDIQNRAARKPRGSRYRYPGALHDRLFQSSYQHKRRLSSHILSLKPHKVLVNPRIESYGVSCDDLGCDTMNLVQRERVKQKQQLEKQGRIQDAQAPSIFVGTIGSGDTVMKSAEERDKIAHAHDLIAFEMEGAGMWDETPCIIVKAVCDYADSHKNKSWQYFAAATAAAATKALLDYYIPRTMASRK</sequence>
<name>A0ABR4I9D5_9EURO</name>
<dbReference type="EMBL" id="JBFXLS010000044">
    <property type="protein sequence ID" value="KAL2824365.1"/>
    <property type="molecule type" value="Genomic_DNA"/>
</dbReference>
<protein>
    <recommendedName>
        <fullName evidence="6">Nucleoside phosphorylase domain-containing protein</fullName>
    </recommendedName>
</protein>
<dbReference type="Pfam" id="PF24476">
    <property type="entry name" value="DUF7580"/>
    <property type="match status" value="1"/>
</dbReference>
<gene>
    <name evidence="4" type="ORF">BDW59DRAFT_147550</name>
</gene>
<evidence type="ECO:0000259" key="2">
    <source>
        <dbReference type="Pfam" id="PF01048"/>
    </source>
</evidence>
<dbReference type="PANTHER" id="PTHR46082:SF6">
    <property type="entry name" value="AAA+ ATPASE DOMAIN-CONTAINING PROTEIN-RELATED"/>
    <property type="match status" value="1"/>
</dbReference>
<feature type="compositionally biased region" description="Low complexity" evidence="1">
    <location>
        <begin position="556"/>
        <end position="573"/>
    </location>
</feature>
<dbReference type="PANTHER" id="PTHR46082">
    <property type="entry name" value="ATP/GTP-BINDING PROTEIN-RELATED"/>
    <property type="match status" value="1"/>
</dbReference>
<feature type="domain" description="Nucleoside phosphorylase" evidence="2">
    <location>
        <begin position="586"/>
        <end position="710"/>
    </location>
</feature>
<dbReference type="InterPro" id="IPR035994">
    <property type="entry name" value="Nucleoside_phosphorylase_sf"/>
</dbReference>
<feature type="domain" description="DUF7580" evidence="3">
    <location>
        <begin position="201"/>
        <end position="533"/>
    </location>
</feature>
<evidence type="ECO:0008006" key="6">
    <source>
        <dbReference type="Google" id="ProtNLM"/>
    </source>
</evidence>
<feature type="region of interest" description="Disordered" evidence="1">
    <location>
        <begin position="539"/>
        <end position="575"/>
    </location>
</feature>
<dbReference type="InterPro" id="IPR053137">
    <property type="entry name" value="NLR-like"/>
</dbReference>
<dbReference type="InterPro" id="IPR056002">
    <property type="entry name" value="DUF7580"/>
</dbReference>
<proteinExistence type="predicted"/>